<dbReference type="Proteomes" id="UP000242188">
    <property type="component" value="Unassembled WGS sequence"/>
</dbReference>
<protein>
    <submittedName>
        <fullName evidence="9">Ataxin-1</fullName>
    </submittedName>
</protein>
<evidence type="ECO:0000313" key="9">
    <source>
        <dbReference type="EMBL" id="OWF54556.1"/>
    </source>
</evidence>
<evidence type="ECO:0000259" key="8">
    <source>
        <dbReference type="PROSITE" id="PS51148"/>
    </source>
</evidence>
<keyword evidence="4" id="KW-0238">DNA-binding</keyword>
<dbReference type="SUPFAM" id="SSF102031">
    <property type="entry name" value="AXH domain"/>
    <property type="match status" value="1"/>
</dbReference>
<dbReference type="GO" id="GO:0003677">
    <property type="term" value="F:DNA binding"/>
    <property type="evidence" value="ECO:0007669"/>
    <property type="project" value="UniProtKB-KW"/>
</dbReference>
<dbReference type="EMBL" id="NEDP02000981">
    <property type="protein sequence ID" value="OWF54556.1"/>
    <property type="molecule type" value="Genomic_DNA"/>
</dbReference>
<evidence type="ECO:0000256" key="6">
    <source>
        <dbReference type="ARBA" id="ARBA00023242"/>
    </source>
</evidence>
<dbReference type="InterPro" id="IPR036096">
    <property type="entry name" value="Ataxin_AXH_dom_sf"/>
</dbReference>
<proteinExistence type="predicted"/>
<feature type="compositionally biased region" description="Low complexity" evidence="7">
    <location>
        <begin position="1"/>
        <end position="20"/>
    </location>
</feature>
<dbReference type="InterPro" id="IPR003652">
    <property type="entry name" value="Ataxin_AXH_dom"/>
</dbReference>
<evidence type="ECO:0000256" key="4">
    <source>
        <dbReference type="ARBA" id="ARBA00023125"/>
    </source>
</evidence>
<dbReference type="Pfam" id="PF08517">
    <property type="entry name" value="AXH"/>
    <property type="match status" value="1"/>
</dbReference>
<dbReference type="AlphaFoldDB" id="A0A210R0K3"/>
<dbReference type="STRING" id="6573.A0A210R0K3"/>
<name>A0A210R0K3_MIZYE</name>
<dbReference type="PANTHER" id="PTHR13392:SF13">
    <property type="entry name" value="AXH DOMAIN-CONTAINING PROTEIN"/>
    <property type="match status" value="1"/>
</dbReference>
<comment type="subcellular location">
    <subcellularLocation>
        <location evidence="1">Nucleus</location>
    </subcellularLocation>
</comment>
<feature type="region of interest" description="Disordered" evidence="7">
    <location>
        <begin position="1"/>
        <end position="72"/>
    </location>
</feature>
<feature type="region of interest" description="Disordered" evidence="7">
    <location>
        <begin position="561"/>
        <end position="615"/>
    </location>
</feature>
<evidence type="ECO:0000256" key="1">
    <source>
        <dbReference type="ARBA" id="ARBA00004123"/>
    </source>
</evidence>
<keyword evidence="6" id="KW-0539">Nucleus</keyword>
<feature type="compositionally biased region" description="Polar residues" evidence="7">
    <location>
        <begin position="561"/>
        <end position="582"/>
    </location>
</feature>
<sequence>MNANSHGHNRNSSRSTNGSAVTSADSWTSDVSASPGQSGGSTRQPHQGMLSGHPSSQVQESSSHTSTMLASAGSPANLSGIFRTPATLVDSSQRHLSTGSQFSTLYSSTGGGGGGSSPLSYSNLHGAHPATVVAAQGSHLQAPYSAFYPQFSPHGGYTHRSMLAAQYPHIESYSAVLQSMGSQVQHASQTQLPRNSYLSGQIPQYSILGGNQRSLSVSTSDGPQVAPRHSPAAGQHSGDSAARERDIEGRSGGREYSTQYKDDRSHSLSSIELGSGGKSVSFKDLPPRHDSLCSKDQSDYKVPSGKEGSRKHRILTRPSDSVIESSSVDVQSGSYSSNRSSDQPSPKRSKAGYGAPLPPVNPRGASVEQGVVEVGAGAPQSSNLHYPPHFMKGSIIQLANGELKRVEDLQTDDFGQSADISSDLKIDSSTVVRMEEKCDRSTVVLGFVVGEHRVQVTVEATVEHPFFVFGQGWSSCDPDKTLERYGLECHRLSVGDICISLTHKEVAARGAELSQQQLRHQEENRHLQQNRSPTLTFQTPRSINKCSQGQGQMYFNVSSAENMEKSPQNSPIDTVGDINQDQHPVDNRPPRKRHWSSSDHNNDSVHNDQKKQEKS</sequence>
<feature type="compositionally biased region" description="Basic and acidic residues" evidence="7">
    <location>
        <begin position="285"/>
        <end position="299"/>
    </location>
</feature>
<dbReference type="PANTHER" id="PTHR13392">
    <property type="entry name" value="ATAXIN 1"/>
    <property type="match status" value="1"/>
</dbReference>
<evidence type="ECO:0000256" key="2">
    <source>
        <dbReference type="ARBA" id="ARBA00022491"/>
    </source>
</evidence>
<organism evidence="9 10">
    <name type="scientific">Mizuhopecten yessoensis</name>
    <name type="common">Japanese scallop</name>
    <name type="synonym">Patinopecten yessoensis</name>
    <dbReference type="NCBI Taxonomy" id="6573"/>
    <lineage>
        <taxon>Eukaryota</taxon>
        <taxon>Metazoa</taxon>
        <taxon>Spiralia</taxon>
        <taxon>Lophotrochozoa</taxon>
        <taxon>Mollusca</taxon>
        <taxon>Bivalvia</taxon>
        <taxon>Autobranchia</taxon>
        <taxon>Pteriomorphia</taxon>
        <taxon>Pectinida</taxon>
        <taxon>Pectinoidea</taxon>
        <taxon>Pectinidae</taxon>
        <taxon>Mizuhopecten</taxon>
    </lineage>
</organism>
<evidence type="ECO:0000256" key="3">
    <source>
        <dbReference type="ARBA" id="ARBA00023015"/>
    </source>
</evidence>
<keyword evidence="2" id="KW-0678">Repressor</keyword>
<keyword evidence="10" id="KW-1185">Reference proteome</keyword>
<keyword evidence="5" id="KW-0804">Transcription</keyword>
<feature type="domain" description="AXH" evidence="8">
    <location>
        <begin position="378"/>
        <end position="509"/>
    </location>
</feature>
<dbReference type="Gene3D" id="2.170.16.10">
    <property type="entry name" value="Hedgehog/Intein (Hint) domain"/>
    <property type="match status" value="1"/>
</dbReference>
<feature type="compositionally biased region" description="Polar residues" evidence="7">
    <location>
        <begin position="21"/>
        <end position="45"/>
    </location>
</feature>
<dbReference type="PROSITE" id="PS51148">
    <property type="entry name" value="AXH"/>
    <property type="match status" value="1"/>
</dbReference>
<dbReference type="GO" id="GO:0003723">
    <property type="term" value="F:RNA binding"/>
    <property type="evidence" value="ECO:0007669"/>
    <property type="project" value="InterPro"/>
</dbReference>
<keyword evidence="3" id="KW-0805">Transcription regulation</keyword>
<evidence type="ECO:0000256" key="5">
    <source>
        <dbReference type="ARBA" id="ARBA00023163"/>
    </source>
</evidence>
<evidence type="ECO:0000256" key="7">
    <source>
        <dbReference type="SAM" id="MobiDB-lite"/>
    </source>
</evidence>
<evidence type="ECO:0000313" key="10">
    <source>
        <dbReference type="Proteomes" id="UP000242188"/>
    </source>
</evidence>
<accession>A0A210R0K3</accession>
<feature type="compositionally biased region" description="Polar residues" evidence="7">
    <location>
        <begin position="527"/>
        <end position="548"/>
    </location>
</feature>
<feature type="compositionally biased region" description="Low complexity" evidence="7">
    <location>
        <begin position="51"/>
        <end position="67"/>
    </location>
</feature>
<feature type="compositionally biased region" description="Polar residues" evidence="7">
    <location>
        <begin position="212"/>
        <end position="222"/>
    </location>
</feature>
<dbReference type="GO" id="GO:0005634">
    <property type="term" value="C:nucleus"/>
    <property type="evidence" value="ECO:0007669"/>
    <property type="project" value="UniProtKB-SubCell"/>
</dbReference>
<dbReference type="SMART" id="SM00536">
    <property type="entry name" value="AXH"/>
    <property type="match status" value="1"/>
</dbReference>
<dbReference type="OrthoDB" id="10000452at2759"/>
<feature type="compositionally biased region" description="Basic and acidic residues" evidence="7">
    <location>
        <begin position="596"/>
        <end position="615"/>
    </location>
</feature>
<feature type="region of interest" description="Disordered" evidence="7">
    <location>
        <begin position="517"/>
        <end position="548"/>
    </location>
</feature>
<feature type="compositionally biased region" description="Basic and acidic residues" evidence="7">
    <location>
        <begin position="241"/>
        <end position="253"/>
    </location>
</feature>
<feature type="compositionally biased region" description="Low complexity" evidence="7">
    <location>
        <begin position="319"/>
        <end position="337"/>
    </location>
</feature>
<dbReference type="GO" id="GO:0006355">
    <property type="term" value="P:regulation of DNA-templated transcription"/>
    <property type="evidence" value="ECO:0007669"/>
    <property type="project" value="InterPro"/>
</dbReference>
<dbReference type="InterPro" id="IPR043404">
    <property type="entry name" value="ATAXIN1-like"/>
</dbReference>
<feature type="region of interest" description="Disordered" evidence="7">
    <location>
        <begin position="212"/>
        <end position="365"/>
    </location>
</feature>
<reference evidence="9 10" key="1">
    <citation type="journal article" date="2017" name="Nat. Ecol. Evol.">
        <title>Scallop genome provides insights into evolution of bilaterian karyotype and development.</title>
        <authorList>
            <person name="Wang S."/>
            <person name="Zhang J."/>
            <person name="Jiao W."/>
            <person name="Li J."/>
            <person name="Xun X."/>
            <person name="Sun Y."/>
            <person name="Guo X."/>
            <person name="Huan P."/>
            <person name="Dong B."/>
            <person name="Zhang L."/>
            <person name="Hu X."/>
            <person name="Sun X."/>
            <person name="Wang J."/>
            <person name="Zhao C."/>
            <person name="Wang Y."/>
            <person name="Wang D."/>
            <person name="Huang X."/>
            <person name="Wang R."/>
            <person name="Lv J."/>
            <person name="Li Y."/>
            <person name="Zhang Z."/>
            <person name="Liu B."/>
            <person name="Lu W."/>
            <person name="Hui Y."/>
            <person name="Liang J."/>
            <person name="Zhou Z."/>
            <person name="Hou R."/>
            <person name="Li X."/>
            <person name="Liu Y."/>
            <person name="Li H."/>
            <person name="Ning X."/>
            <person name="Lin Y."/>
            <person name="Zhao L."/>
            <person name="Xing Q."/>
            <person name="Dou J."/>
            <person name="Li Y."/>
            <person name="Mao J."/>
            <person name="Guo H."/>
            <person name="Dou H."/>
            <person name="Li T."/>
            <person name="Mu C."/>
            <person name="Jiang W."/>
            <person name="Fu Q."/>
            <person name="Fu X."/>
            <person name="Miao Y."/>
            <person name="Liu J."/>
            <person name="Yu Q."/>
            <person name="Li R."/>
            <person name="Liao H."/>
            <person name="Li X."/>
            <person name="Kong Y."/>
            <person name="Jiang Z."/>
            <person name="Chourrout D."/>
            <person name="Li R."/>
            <person name="Bao Z."/>
        </authorList>
    </citation>
    <scope>NUCLEOTIDE SEQUENCE [LARGE SCALE GENOMIC DNA]</scope>
    <source>
        <strain evidence="9 10">PY_sf001</strain>
    </source>
</reference>
<gene>
    <name evidence="9" type="ORF">KP79_PYT13434</name>
</gene>
<comment type="caution">
    <text evidence="9">The sequence shown here is derived from an EMBL/GenBank/DDBJ whole genome shotgun (WGS) entry which is preliminary data.</text>
</comment>